<dbReference type="STRING" id="1142511.WIGMOR_0600"/>
<dbReference type="PANTHER" id="PTHR11088">
    <property type="entry name" value="TRNA DIMETHYLALLYLTRANSFERASE"/>
    <property type="match status" value="1"/>
</dbReference>
<protein>
    <recommendedName>
        <fullName evidence="10">tRNA dimethylallyltransferase</fullName>
        <ecNumber evidence="10">2.5.1.75</ecNumber>
    </recommendedName>
    <alternativeName>
        <fullName evidence="10">Dimethylallyl diphosphate:tRNA dimethylallyltransferase</fullName>
        <shortName evidence="10">DMAPP:tRNA dimethylallyltransferase</shortName>
        <shortName evidence="10">DMATase</shortName>
    </alternativeName>
    <alternativeName>
        <fullName evidence="10">Isopentenyl-diphosphate:tRNA isopentenyltransferase</fullName>
        <shortName evidence="10">IPP transferase</shortName>
        <shortName evidence="10">IPPT</shortName>
        <shortName evidence="10">IPTase</shortName>
    </alternativeName>
</protein>
<comment type="similarity">
    <text evidence="3 10 13">Belongs to the IPP transferase family.</text>
</comment>
<evidence type="ECO:0000313" key="15">
    <source>
        <dbReference type="EMBL" id="AFA41414.1"/>
    </source>
</evidence>
<feature type="site" description="Interaction with substrate tRNA" evidence="10">
    <location>
        <position position="131"/>
    </location>
</feature>
<dbReference type="eggNOG" id="COG0324">
    <property type="taxonomic scope" value="Bacteria"/>
</dbReference>
<dbReference type="NCBIfam" id="TIGR00174">
    <property type="entry name" value="miaA"/>
    <property type="match status" value="1"/>
</dbReference>
<keyword evidence="7 10" id="KW-0067">ATP-binding</keyword>
<comment type="function">
    <text evidence="2 10 12">Catalyzes the transfer of a dimethylallyl group onto the adenine at position 37 in tRNAs that read codons beginning with uridine, leading to the formation of N6-(dimethylallyl)adenosine (i(6)A).</text>
</comment>
<keyword evidence="5 10" id="KW-0819">tRNA processing</keyword>
<evidence type="ECO:0000256" key="14">
    <source>
        <dbReference type="SAM" id="Phobius"/>
    </source>
</evidence>
<dbReference type="InterPro" id="IPR018022">
    <property type="entry name" value="IPT"/>
</dbReference>
<name>H6Q5D1_WIGGL</name>
<gene>
    <name evidence="10 15" type="primary">miaA</name>
    <name evidence="15" type="synonym">trpX</name>
    <name evidence="15" type="ORF">WIGMOR_0600</name>
</gene>
<evidence type="ECO:0000256" key="3">
    <source>
        <dbReference type="ARBA" id="ARBA00005842"/>
    </source>
</evidence>
<organism evidence="15 16">
    <name type="scientific">Wigglesworthia glossinidia endosymbiont of Glossina morsitans morsitans</name>
    <name type="common">Yale colony</name>
    <dbReference type="NCBI Taxonomy" id="1142511"/>
    <lineage>
        <taxon>Bacteria</taxon>
        <taxon>Pseudomonadati</taxon>
        <taxon>Pseudomonadota</taxon>
        <taxon>Gammaproteobacteria</taxon>
        <taxon>Enterobacterales</taxon>
        <taxon>Erwiniaceae</taxon>
        <taxon>Wigglesworthia</taxon>
    </lineage>
</organism>
<dbReference type="EMBL" id="CP003315">
    <property type="protein sequence ID" value="AFA41414.1"/>
    <property type="molecule type" value="Genomic_DNA"/>
</dbReference>
<comment type="subunit">
    <text evidence="10">Monomer.</text>
</comment>
<feature type="region of interest" description="Interaction with substrate tRNA" evidence="10">
    <location>
        <begin position="167"/>
        <end position="171"/>
    </location>
</feature>
<evidence type="ECO:0000256" key="1">
    <source>
        <dbReference type="ARBA" id="ARBA00001946"/>
    </source>
</evidence>
<dbReference type="SUPFAM" id="SSF52540">
    <property type="entry name" value="P-loop containing nucleoside triphosphate hydrolases"/>
    <property type="match status" value="2"/>
</dbReference>
<reference evidence="15 16" key="1">
    <citation type="journal article" date="2012" name="MBio">
        <title>Insight into the transmission biology and species-specific functional capabilities of tsetse (Diptera: glossinidae) obligate symbiont wigglesworthia.</title>
        <authorList>
            <person name="Rio R.V."/>
            <person name="Symula R.E."/>
            <person name="Wang J."/>
            <person name="Lohs C."/>
            <person name="Wu Y.N."/>
            <person name="Snyder A.K."/>
            <person name="Bjornson R.D."/>
            <person name="Oshima K."/>
            <person name="Biehl B.S."/>
            <person name="Perna N.T."/>
            <person name="Hattori M."/>
            <person name="Aksoy S."/>
        </authorList>
    </citation>
    <scope>NUCLEOTIDE SEQUENCE [LARGE SCALE GENOMIC DNA]</scope>
    <source>
        <strain evidence="15">WGM</strain>
    </source>
</reference>
<dbReference type="OrthoDB" id="9776390at2"/>
<keyword evidence="14" id="KW-1133">Transmembrane helix</keyword>
<evidence type="ECO:0000256" key="12">
    <source>
        <dbReference type="RuleBase" id="RU003784"/>
    </source>
</evidence>
<evidence type="ECO:0000256" key="13">
    <source>
        <dbReference type="RuleBase" id="RU003785"/>
    </source>
</evidence>
<dbReference type="Gene3D" id="1.10.20.140">
    <property type="match status" value="1"/>
</dbReference>
<dbReference type="Proteomes" id="UP000009061">
    <property type="component" value="Chromosome"/>
</dbReference>
<evidence type="ECO:0000256" key="5">
    <source>
        <dbReference type="ARBA" id="ARBA00022694"/>
    </source>
</evidence>
<feature type="site" description="Interaction with substrate tRNA" evidence="10">
    <location>
        <position position="109"/>
    </location>
</feature>
<comment type="caution">
    <text evidence="10">Lacks conserved residue(s) required for the propagation of feature annotation.</text>
</comment>
<dbReference type="GO" id="GO:0005524">
    <property type="term" value="F:ATP binding"/>
    <property type="evidence" value="ECO:0007669"/>
    <property type="project" value="UniProtKB-UniRule"/>
</dbReference>
<evidence type="ECO:0000256" key="4">
    <source>
        <dbReference type="ARBA" id="ARBA00022679"/>
    </source>
</evidence>
<keyword evidence="14" id="KW-0472">Membrane</keyword>
<feature type="binding site" evidence="10">
    <location>
        <begin position="20"/>
        <end position="25"/>
    </location>
    <ligand>
        <name>substrate</name>
    </ligand>
</feature>
<proteinExistence type="inferred from homology"/>
<keyword evidence="6 10" id="KW-0547">Nucleotide-binding</keyword>
<dbReference type="InterPro" id="IPR027417">
    <property type="entry name" value="P-loop_NTPase"/>
</dbReference>
<sequence>MHVTLKLKKYPQAIFLMGPTASGKSEIAEKLKKKLPIEIISVDSACIYRDMNIGTAKPSLSEMGYAPYHLIDICDPSERYSIKDFKNDALKIMHKIISNGRIPLLVGGSMLYFYSLFYGLSPLPPYTPKIRNNLKNKVKKFGWDYIYRKLNNVDPKSSYRIHPNDHQRLIRALEIYIASGFTPTELFNFPKKKFRYDVCQFFILPKKNILHQNIENRFYNMLKNGFQQEVYNLKLRKNLNKNLPSMNCVGYRQMWDYLSGEINYENMVYLTLKATKNLAKKQITWLSKWKKSCYIINTYTSAFAAEKIYDLFKKK</sequence>
<keyword evidence="16" id="KW-1185">Reference proteome</keyword>
<dbReference type="PANTHER" id="PTHR11088:SF60">
    <property type="entry name" value="TRNA DIMETHYLALLYLTRANSFERASE"/>
    <property type="match status" value="1"/>
</dbReference>
<dbReference type="Pfam" id="PF01715">
    <property type="entry name" value="IPPT"/>
    <property type="match status" value="1"/>
</dbReference>
<dbReference type="HAMAP" id="MF_00185">
    <property type="entry name" value="IPP_trans"/>
    <property type="match status" value="1"/>
</dbReference>
<dbReference type="AlphaFoldDB" id="H6Q5D1"/>
<feature type="binding site" evidence="10">
    <location>
        <begin position="18"/>
        <end position="25"/>
    </location>
    <ligand>
        <name>ATP</name>
        <dbReference type="ChEBI" id="CHEBI:30616"/>
    </ligand>
</feature>
<comment type="cofactor">
    <cofactor evidence="1 10">
        <name>Mg(2+)</name>
        <dbReference type="ChEBI" id="CHEBI:18420"/>
    </cofactor>
</comment>
<dbReference type="KEGG" id="wgl:WIGMOR_0600"/>
<dbReference type="Gene3D" id="3.40.50.300">
    <property type="entry name" value="P-loop containing nucleotide triphosphate hydrolases"/>
    <property type="match status" value="1"/>
</dbReference>
<evidence type="ECO:0000256" key="9">
    <source>
        <dbReference type="ARBA" id="ARBA00049563"/>
    </source>
</evidence>
<keyword evidence="4 10" id="KW-0808">Transferase</keyword>
<dbReference type="GO" id="GO:0052381">
    <property type="term" value="F:tRNA dimethylallyltransferase activity"/>
    <property type="evidence" value="ECO:0007669"/>
    <property type="project" value="UniProtKB-UniRule"/>
</dbReference>
<evidence type="ECO:0000313" key="16">
    <source>
        <dbReference type="Proteomes" id="UP000009061"/>
    </source>
</evidence>
<dbReference type="GO" id="GO:0006400">
    <property type="term" value="P:tRNA modification"/>
    <property type="evidence" value="ECO:0007669"/>
    <property type="project" value="TreeGrafter"/>
</dbReference>
<keyword evidence="14" id="KW-0812">Transmembrane</keyword>
<feature type="transmembrane region" description="Helical" evidence="14">
    <location>
        <begin position="102"/>
        <end position="120"/>
    </location>
</feature>
<dbReference type="InterPro" id="IPR039657">
    <property type="entry name" value="Dimethylallyltransferase"/>
</dbReference>
<evidence type="ECO:0000256" key="6">
    <source>
        <dbReference type="ARBA" id="ARBA00022741"/>
    </source>
</evidence>
<accession>H6Q5D1</accession>
<evidence type="ECO:0000256" key="10">
    <source>
        <dbReference type="HAMAP-Rule" id="MF_00185"/>
    </source>
</evidence>
<dbReference type="RefSeq" id="WP_014354353.1">
    <property type="nucleotide sequence ID" value="NC_016893.1"/>
</dbReference>
<dbReference type="EC" id="2.5.1.75" evidence="10"/>
<dbReference type="HOGENOM" id="CLU_032616_0_0_6"/>
<evidence type="ECO:0000256" key="2">
    <source>
        <dbReference type="ARBA" id="ARBA00003213"/>
    </source>
</evidence>
<comment type="catalytic activity">
    <reaction evidence="9 10 11">
        <text>adenosine(37) in tRNA + dimethylallyl diphosphate = N(6)-dimethylallyladenosine(37) in tRNA + diphosphate</text>
        <dbReference type="Rhea" id="RHEA:26482"/>
        <dbReference type="Rhea" id="RHEA-COMP:10162"/>
        <dbReference type="Rhea" id="RHEA-COMP:10375"/>
        <dbReference type="ChEBI" id="CHEBI:33019"/>
        <dbReference type="ChEBI" id="CHEBI:57623"/>
        <dbReference type="ChEBI" id="CHEBI:74411"/>
        <dbReference type="ChEBI" id="CHEBI:74415"/>
        <dbReference type="EC" id="2.5.1.75"/>
    </reaction>
</comment>
<evidence type="ECO:0000256" key="7">
    <source>
        <dbReference type="ARBA" id="ARBA00022840"/>
    </source>
</evidence>
<keyword evidence="8 10" id="KW-0460">Magnesium</keyword>
<evidence type="ECO:0000256" key="11">
    <source>
        <dbReference type="RuleBase" id="RU003783"/>
    </source>
</evidence>
<evidence type="ECO:0000256" key="8">
    <source>
        <dbReference type="ARBA" id="ARBA00022842"/>
    </source>
</evidence>
<feature type="region of interest" description="Interaction with substrate tRNA" evidence="10">
    <location>
        <begin position="43"/>
        <end position="46"/>
    </location>
</feature>